<dbReference type="Proteomes" id="UP000070442">
    <property type="component" value="Unassembled WGS sequence"/>
</dbReference>
<feature type="transmembrane region" description="Helical" evidence="2">
    <location>
        <begin position="141"/>
        <end position="165"/>
    </location>
</feature>
<evidence type="ECO:0000313" key="5">
    <source>
        <dbReference type="Proteomes" id="UP000070442"/>
    </source>
</evidence>
<evidence type="ECO:0000259" key="3">
    <source>
        <dbReference type="PROSITE" id="PS50943"/>
    </source>
</evidence>
<feature type="transmembrane region" description="Helical" evidence="2">
    <location>
        <begin position="76"/>
        <end position="97"/>
    </location>
</feature>
<dbReference type="OrthoDB" id="9801008at2"/>
<dbReference type="SMART" id="SM00530">
    <property type="entry name" value="HTH_XRE"/>
    <property type="match status" value="1"/>
</dbReference>
<evidence type="ECO:0000256" key="2">
    <source>
        <dbReference type="SAM" id="Phobius"/>
    </source>
</evidence>
<sequence length="169" mass="19575">MYGQKIKTKRQALHMSQEDLARELNLTRQAISKWEMDKAQPTMANLRELSRVFGVDMAYFIGENKKPNEESTAAGIFWWALYSIIGFAFFAIYYFAIMESALNIDPKKMPYLLITLYMIVATIAFPQAYQDEGHRLEKLDFYLFSKVVLPLFYVLSPLIVARGIVKNSH</sequence>
<name>A0A134ALC8_9FIRM</name>
<dbReference type="EMBL" id="LSDG01000002">
    <property type="protein sequence ID" value="KXB68474.1"/>
    <property type="molecule type" value="Genomic_DNA"/>
</dbReference>
<feature type="transmembrane region" description="Helical" evidence="2">
    <location>
        <begin position="109"/>
        <end position="129"/>
    </location>
</feature>
<dbReference type="STRING" id="755172.HMPREF1863_00187"/>
<accession>A0A134ALC8</accession>
<dbReference type="RefSeq" id="WP_068366343.1">
    <property type="nucleotide sequence ID" value="NZ_CAMQER010000001.1"/>
</dbReference>
<keyword evidence="1 4" id="KW-0238">DNA-binding</keyword>
<feature type="domain" description="HTH cro/C1-type" evidence="3">
    <location>
        <begin position="6"/>
        <end position="60"/>
    </location>
</feature>
<dbReference type="PANTHER" id="PTHR46558:SF13">
    <property type="entry name" value="HTH-TYPE TRANSCRIPTIONAL REGULATOR IMMR"/>
    <property type="match status" value="1"/>
</dbReference>
<keyword evidence="5" id="KW-1185">Reference proteome</keyword>
<evidence type="ECO:0000256" key="1">
    <source>
        <dbReference type="ARBA" id="ARBA00023125"/>
    </source>
</evidence>
<reference evidence="5" key="1">
    <citation type="submission" date="2016-01" db="EMBL/GenBank/DDBJ databases">
        <authorList>
            <person name="Mitreva M."/>
            <person name="Pepin K.H."/>
            <person name="Mihindukulasuriya K.A."/>
            <person name="Fulton R."/>
            <person name="Fronick C."/>
            <person name="O'Laughlin M."/>
            <person name="Miner T."/>
            <person name="Herter B."/>
            <person name="Rosa B.A."/>
            <person name="Cordes M."/>
            <person name="Tomlinson C."/>
            <person name="Wollam A."/>
            <person name="Palsikar V.B."/>
            <person name="Mardis E.R."/>
            <person name="Wilson R.K."/>
        </authorList>
    </citation>
    <scope>NUCLEOTIDE SEQUENCE [LARGE SCALE GENOMIC DNA]</scope>
    <source>
        <strain evidence="5">DNF00729</strain>
    </source>
</reference>
<keyword evidence="2" id="KW-0812">Transmembrane</keyword>
<dbReference type="PROSITE" id="PS50943">
    <property type="entry name" value="HTH_CROC1"/>
    <property type="match status" value="1"/>
</dbReference>
<dbReference type="InterPro" id="IPR001387">
    <property type="entry name" value="Cro/C1-type_HTH"/>
</dbReference>
<dbReference type="AlphaFoldDB" id="A0A134ALC8"/>
<keyword evidence="2" id="KW-1133">Transmembrane helix</keyword>
<dbReference type="Gene3D" id="1.10.260.40">
    <property type="entry name" value="lambda repressor-like DNA-binding domains"/>
    <property type="match status" value="1"/>
</dbReference>
<proteinExistence type="predicted"/>
<keyword evidence="2" id="KW-0472">Membrane</keyword>
<gene>
    <name evidence="4" type="ORF">HMPREF1863_00187</name>
</gene>
<comment type="caution">
    <text evidence="4">The sequence shown here is derived from an EMBL/GenBank/DDBJ whole genome shotgun (WGS) entry which is preliminary data.</text>
</comment>
<evidence type="ECO:0000313" key="4">
    <source>
        <dbReference type="EMBL" id="KXB68474.1"/>
    </source>
</evidence>
<dbReference type="InterPro" id="IPR010982">
    <property type="entry name" value="Lambda_DNA-bd_dom_sf"/>
</dbReference>
<protein>
    <submittedName>
        <fullName evidence="4">DNA-binding helix-turn-helix protein</fullName>
    </submittedName>
</protein>
<organism evidence="4 5">
    <name type="scientific">Aedoeadaptatus coxii</name>
    <dbReference type="NCBI Taxonomy" id="755172"/>
    <lineage>
        <taxon>Bacteria</taxon>
        <taxon>Bacillati</taxon>
        <taxon>Bacillota</taxon>
        <taxon>Tissierellia</taxon>
        <taxon>Tissierellales</taxon>
        <taxon>Peptoniphilaceae</taxon>
        <taxon>Aedoeadaptatus</taxon>
    </lineage>
</organism>
<dbReference type="PANTHER" id="PTHR46558">
    <property type="entry name" value="TRACRIPTIONAL REGULATORY PROTEIN-RELATED-RELATED"/>
    <property type="match status" value="1"/>
</dbReference>
<dbReference type="PATRIC" id="fig|755172.3.peg.180"/>
<dbReference type="Pfam" id="PF01381">
    <property type="entry name" value="HTH_3"/>
    <property type="match status" value="1"/>
</dbReference>
<dbReference type="GO" id="GO:0003677">
    <property type="term" value="F:DNA binding"/>
    <property type="evidence" value="ECO:0007669"/>
    <property type="project" value="UniProtKB-KW"/>
</dbReference>
<dbReference type="CDD" id="cd00093">
    <property type="entry name" value="HTH_XRE"/>
    <property type="match status" value="1"/>
</dbReference>
<dbReference type="SUPFAM" id="SSF47413">
    <property type="entry name" value="lambda repressor-like DNA-binding domains"/>
    <property type="match status" value="1"/>
</dbReference>